<dbReference type="Proteomes" id="UP000277424">
    <property type="component" value="Unassembled WGS sequence"/>
</dbReference>
<sequence>MPTTDSPEALVLDLVEWVALAPRPYGEAIEAWRTSCPRLTVWEDAADQGLVRRIKSDTGENLLAATEQGLLLLKAKRGDWPER</sequence>
<proteinExistence type="predicted"/>
<evidence type="ECO:0000313" key="2">
    <source>
        <dbReference type="Proteomes" id="UP000277424"/>
    </source>
</evidence>
<dbReference type="AlphaFoldDB" id="A0A420WPI1"/>
<organism evidence="1 2">
    <name type="scientific">Oceanibaculum indicum</name>
    <dbReference type="NCBI Taxonomy" id="526216"/>
    <lineage>
        <taxon>Bacteria</taxon>
        <taxon>Pseudomonadati</taxon>
        <taxon>Pseudomonadota</taxon>
        <taxon>Alphaproteobacteria</taxon>
        <taxon>Rhodospirillales</taxon>
        <taxon>Oceanibaculaceae</taxon>
        <taxon>Oceanibaculum</taxon>
    </lineage>
</organism>
<name>A0A420WPI1_9PROT</name>
<dbReference type="EMBL" id="RBIG01000001">
    <property type="protein sequence ID" value="RKQ72948.1"/>
    <property type="molecule type" value="Genomic_DNA"/>
</dbReference>
<accession>A0A420WPI1</accession>
<evidence type="ECO:0000313" key="1">
    <source>
        <dbReference type="EMBL" id="RKQ72948.1"/>
    </source>
</evidence>
<dbReference type="OrthoDB" id="7362006at2"/>
<protein>
    <submittedName>
        <fullName evidence="1">Uncharacterized protein</fullName>
    </submittedName>
</protein>
<comment type="caution">
    <text evidence="1">The sequence shown here is derived from an EMBL/GenBank/DDBJ whole genome shotgun (WGS) entry which is preliminary data.</text>
</comment>
<dbReference type="RefSeq" id="WP_121217620.1">
    <property type="nucleotide sequence ID" value="NZ_RBIG01000001.1"/>
</dbReference>
<gene>
    <name evidence="1" type="ORF">BCL74_0718</name>
</gene>
<reference evidence="1 2" key="1">
    <citation type="submission" date="2018-10" db="EMBL/GenBank/DDBJ databases">
        <title>Comparative analysis of microorganisms from saline springs in Andes Mountain Range, Colombia.</title>
        <authorList>
            <person name="Rubin E."/>
        </authorList>
    </citation>
    <scope>NUCLEOTIDE SEQUENCE [LARGE SCALE GENOMIC DNA]</scope>
    <source>
        <strain evidence="1 2">USBA 36</strain>
    </source>
</reference>